<name>A0ABS4BWT7_9FLAO</name>
<reference evidence="9 10" key="1">
    <citation type="submission" date="2021-04" db="EMBL/GenBank/DDBJ databases">
        <title>Mariniflexile gromovii gen. nov., sp. nov., a gliding bacterium isolated from the sea urchin Strongylocentrotus intermedius.</title>
        <authorList>
            <person name="Ko S."/>
            <person name="Le V."/>
            <person name="Ahn C.-Y."/>
            <person name="Oh H.-M."/>
        </authorList>
    </citation>
    <scope>NUCLEOTIDE SEQUENCE [LARGE SCALE GENOMIC DNA]</scope>
    <source>
        <strain evidence="9 10">KCTC 12570</strain>
    </source>
</reference>
<evidence type="ECO:0000256" key="1">
    <source>
        <dbReference type="ARBA" id="ARBA00022801"/>
    </source>
</evidence>
<dbReference type="Gene3D" id="3.10.129.10">
    <property type="entry name" value="Hotdog Thioesterase"/>
    <property type="match status" value="1"/>
</dbReference>
<organism evidence="9 10">
    <name type="scientific">Mariniflexile gromovii</name>
    <dbReference type="NCBI Taxonomy" id="362523"/>
    <lineage>
        <taxon>Bacteria</taxon>
        <taxon>Pseudomonadati</taxon>
        <taxon>Bacteroidota</taxon>
        <taxon>Flavobacteriia</taxon>
        <taxon>Flavobacteriales</taxon>
        <taxon>Flavobacteriaceae</taxon>
        <taxon>Mariniflexile</taxon>
    </lineage>
</organism>
<evidence type="ECO:0000256" key="4">
    <source>
        <dbReference type="ARBA" id="ARBA00038381"/>
    </source>
</evidence>
<feature type="domain" description="Thioesterase" evidence="8">
    <location>
        <begin position="49"/>
        <end position="118"/>
    </location>
</feature>
<sequence>MNNKKKNELIKNFENSKLMKLFGGQISNFNEDYVEIEVSKKEFMMRPAGMFNGATIASLIDIASYASALTKSSSGYYATVELKINYLSPAVGDKLIAKANVIKRGKLLTVVRSDIFAAINEKENLVSTSLVTLMCLQNKSKEIQID</sequence>
<comment type="catalytic activity">
    <reaction evidence="3">
        <text>a long-chain fatty acyl-CoA + H2O = a long-chain fatty acid + CoA + H(+)</text>
        <dbReference type="Rhea" id="RHEA:67680"/>
        <dbReference type="ChEBI" id="CHEBI:15377"/>
        <dbReference type="ChEBI" id="CHEBI:15378"/>
        <dbReference type="ChEBI" id="CHEBI:57287"/>
        <dbReference type="ChEBI" id="CHEBI:57560"/>
        <dbReference type="ChEBI" id="CHEBI:83139"/>
    </reaction>
</comment>
<evidence type="ECO:0000313" key="10">
    <source>
        <dbReference type="Proteomes" id="UP000670776"/>
    </source>
</evidence>
<dbReference type="InterPro" id="IPR029069">
    <property type="entry name" value="HotDog_dom_sf"/>
</dbReference>
<comment type="caution">
    <text evidence="9">The sequence shown here is derived from an EMBL/GenBank/DDBJ whole genome shotgun (WGS) entry which is preliminary data.</text>
</comment>
<keyword evidence="10" id="KW-1185">Reference proteome</keyword>
<dbReference type="EC" id="3.1.2.20" evidence="5"/>
<evidence type="ECO:0000256" key="3">
    <source>
        <dbReference type="ARBA" id="ARBA00036002"/>
    </source>
</evidence>
<comment type="similarity">
    <text evidence="4">Belongs to the YigI thioesterase family.</text>
</comment>
<dbReference type="PANTHER" id="PTHR43240:SF20">
    <property type="entry name" value="MEDIUM_LONG-CHAIN ACYL-COA THIOESTERASE YIGI"/>
    <property type="match status" value="1"/>
</dbReference>
<proteinExistence type="inferred from homology"/>
<dbReference type="SUPFAM" id="SSF54637">
    <property type="entry name" value="Thioesterase/thiol ester dehydrase-isomerase"/>
    <property type="match status" value="1"/>
</dbReference>
<dbReference type="InterPro" id="IPR006683">
    <property type="entry name" value="Thioestr_dom"/>
</dbReference>
<dbReference type="PANTHER" id="PTHR43240">
    <property type="entry name" value="1,4-DIHYDROXY-2-NAPHTHOYL-COA THIOESTERASE 1"/>
    <property type="match status" value="1"/>
</dbReference>
<evidence type="ECO:0000256" key="6">
    <source>
        <dbReference type="ARBA" id="ARBA00040062"/>
    </source>
</evidence>
<gene>
    <name evidence="9" type="ORF">J8H85_14565</name>
</gene>
<accession>A0ABS4BWT7</accession>
<comment type="catalytic activity">
    <reaction evidence="7">
        <text>a medium-chain fatty acyl-CoA + H2O = a medium-chain fatty acid + CoA + H(+)</text>
        <dbReference type="Rhea" id="RHEA:68184"/>
        <dbReference type="ChEBI" id="CHEBI:15377"/>
        <dbReference type="ChEBI" id="CHEBI:15378"/>
        <dbReference type="ChEBI" id="CHEBI:57287"/>
        <dbReference type="ChEBI" id="CHEBI:59558"/>
        <dbReference type="ChEBI" id="CHEBI:90546"/>
    </reaction>
</comment>
<dbReference type="NCBIfam" id="TIGR00369">
    <property type="entry name" value="unchar_dom_1"/>
    <property type="match status" value="1"/>
</dbReference>
<evidence type="ECO:0000313" key="9">
    <source>
        <dbReference type="EMBL" id="MBP0905059.1"/>
    </source>
</evidence>
<dbReference type="CDD" id="cd03443">
    <property type="entry name" value="PaaI_thioesterase"/>
    <property type="match status" value="1"/>
</dbReference>
<evidence type="ECO:0000256" key="2">
    <source>
        <dbReference type="ARBA" id="ARBA00035880"/>
    </source>
</evidence>
<dbReference type="EMBL" id="JAGJCB010000016">
    <property type="protein sequence ID" value="MBP0905059.1"/>
    <property type="molecule type" value="Genomic_DNA"/>
</dbReference>
<dbReference type="Proteomes" id="UP000670776">
    <property type="component" value="Unassembled WGS sequence"/>
</dbReference>
<dbReference type="Pfam" id="PF03061">
    <property type="entry name" value="4HBT"/>
    <property type="match status" value="1"/>
</dbReference>
<dbReference type="RefSeq" id="WP_209655941.1">
    <property type="nucleotide sequence ID" value="NZ_JAGJCB010000016.1"/>
</dbReference>
<keyword evidence="1" id="KW-0378">Hydrolase</keyword>
<evidence type="ECO:0000256" key="7">
    <source>
        <dbReference type="ARBA" id="ARBA00048062"/>
    </source>
</evidence>
<comment type="catalytic activity">
    <reaction evidence="2">
        <text>a fatty acyl-CoA + H2O = a fatty acid + CoA + H(+)</text>
        <dbReference type="Rhea" id="RHEA:16781"/>
        <dbReference type="ChEBI" id="CHEBI:15377"/>
        <dbReference type="ChEBI" id="CHEBI:15378"/>
        <dbReference type="ChEBI" id="CHEBI:28868"/>
        <dbReference type="ChEBI" id="CHEBI:57287"/>
        <dbReference type="ChEBI" id="CHEBI:77636"/>
        <dbReference type="EC" id="3.1.2.20"/>
    </reaction>
</comment>
<protein>
    <recommendedName>
        <fullName evidence="6">Medium/long-chain acyl-CoA thioesterase YigI</fullName>
        <ecNumber evidence="5">3.1.2.20</ecNumber>
    </recommendedName>
</protein>
<dbReference type="InterPro" id="IPR003736">
    <property type="entry name" value="PAAI_dom"/>
</dbReference>
<evidence type="ECO:0000259" key="8">
    <source>
        <dbReference type="Pfam" id="PF03061"/>
    </source>
</evidence>
<evidence type="ECO:0000256" key="5">
    <source>
        <dbReference type="ARBA" id="ARBA00038894"/>
    </source>
</evidence>